<evidence type="ECO:0008006" key="4">
    <source>
        <dbReference type="Google" id="ProtNLM"/>
    </source>
</evidence>
<feature type="transmembrane region" description="Helical" evidence="1">
    <location>
        <begin position="366"/>
        <end position="390"/>
    </location>
</feature>
<name>A0A9D9DJX4_9BACL</name>
<feature type="transmembrane region" description="Helical" evidence="1">
    <location>
        <begin position="240"/>
        <end position="260"/>
    </location>
</feature>
<dbReference type="InterPro" id="IPR036514">
    <property type="entry name" value="SGNH_hydro_sf"/>
</dbReference>
<keyword evidence="1" id="KW-0472">Membrane</keyword>
<dbReference type="InterPro" id="IPR051532">
    <property type="entry name" value="Ester_Hydrolysis_Enzymes"/>
</dbReference>
<protein>
    <recommendedName>
        <fullName evidence="4">SGNH hydrolase-type esterase domain-containing protein</fullName>
    </recommendedName>
</protein>
<evidence type="ECO:0000256" key="1">
    <source>
        <dbReference type="SAM" id="Phobius"/>
    </source>
</evidence>
<keyword evidence="1" id="KW-0812">Transmembrane</keyword>
<dbReference type="InterPro" id="IPR010540">
    <property type="entry name" value="CmpB_TMEM229"/>
</dbReference>
<gene>
    <name evidence="2" type="ORF">IAC58_05975</name>
</gene>
<accession>A0A9D9DJX4</accession>
<dbReference type="SUPFAM" id="SSF52266">
    <property type="entry name" value="SGNH hydrolase"/>
    <property type="match status" value="1"/>
</dbReference>
<dbReference type="Gene3D" id="3.40.50.1110">
    <property type="entry name" value="SGNH hydrolase"/>
    <property type="match status" value="1"/>
</dbReference>
<sequence length="407" mass="47369">MKKIYFLGSSITEGYLTNGISFCDIIKKDKRALVYKDAISGTTLSTKKENSYFERLSKNINNFKDYNYFVIQLSTNDLNKENNIEIGNCEDTNPETTFGAINNIIDLIKEKTKAKIIFFTSLCFDNPIYEDMILKLNTLRKRKKFLILDFYHDKYFKENVNQFLGDTIHPNMDGYIKMSEYFKDALNFRRRIITLENKHFKMHTTYFVYVALVMIVASFLGWIAENIVRAISLGVIDNRYQFLPFIAPYGLAVFAMYLALGTPNNFRFFGYKVFKVETINTKLISHIAYFLTTAVFVFAGELAIGWFYEATTRLHLWDYSNIPLHFTKYTGLIPALGYGFGAYALMAFLFTPLIKIFEKSVSYNVAFWITVTLGVIIVLDNINMIIITLVNKEKPIYWQLFLPNYHE</sequence>
<keyword evidence="1" id="KW-1133">Transmembrane helix</keyword>
<dbReference type="Pfam" id="PF06541">
    <property type="entry name" value="ABC_trans_CmpB"/>
    <property type="match status" value="1"/>
</dbReference>
<proteinExistence type="predicted"/>
<dbReference type="PANTHER" id="PTHR30383:SF5">
    <property type="entry name" value="SGNH HYDROLASE-TYPE ESTERASE DOMAIN-CONTAINING PROTEIN"/>
    <property type="match status" value="1"/>
</dbReference>
<feature type="transmembrane region" description="Helical" evidence="1">
    <location>
        <begin position="206"/>
        <end position="228"/>
    </location>
</feature>
<evidence type="ECO:0000313" key="2">
    <source>
        <dbReference type="EMBL" id="MBO8428070.1"/>
    </source>
</evidence>
<dbReference type="Proteomes" id="UP000823613">
    <property type="component" value="Unassembled WGS sequence"/>
</dbReference>
<dbReference type="CDD" id="cd00229">
    <property type="entry name" value="SGNH_hydrolase"/>
    <property type="match status" value="1"/>
</dbReference>
<dbReference type="GO" id="GO:0004622">
    <property type="term" value="F:phosphatidylcholine lysophospholipase activity"/>
    <property type="evidence" value="ECO:0007669"/>
    <property type="project" value="TreeGrafter"/>
</dbReference>
<evidence type="ECO:0000313" key="3">
    <source>
        <dbReference type="Proteomes" id="UP000823613"/>
    </source>
</evidence>
<comment type="caution">
    <text evidence="2">The sequence shown here is derived from an EMBL/GenBank/DDBJ whole genome shotgun (WGS) entry which is preliminary data.</text>
</comment>
<dbReference type="PANTHER" id="PTHR30383">
    <property type="entry name" value="THIOESTERASE 1/PROTEASE 1/LYSOPHOSPHOLIPASE L1"/>
    <property type="match status" value="1"/>
</dbReference>
<feature type="transmembrane region" description="Helical" evidence="1">
    <location>
        <begin position="329"/>
        <end position="354"/>
    </location>
</feature>
<reference evidence="2" key="1">
    <citation type="submission" date="2020-10" db="EMBL/GenBank/DDBJ databases">
        <authorList>
            <person name="Gilroy R."/>
        </authorList>
    </citation>
    <scope>NUCLEOTIDE SEQUENCE</scope>
    <source>
        <strain evidence="2">11159</strain>
    </source>
</reference>
<reference evidence="2" key="2">
    <citation type="journal article" date="2021" name="PeerJ">
        <title>Extensive microbial diversity within the chicken gut microbiome revealed by metagenomics and culture.</title>
        <authorList>
            <person name="Gilroy R."/>
            <person name="Ravi A."/>
            <person name="Getino M."/>
            <person name="Pursley I."/>
            <person name="Horton D.L."/>
            <person name="Alikhan N.F."/>
            <person name="Baker D."/>
            <person name="Gharbi K."/>
            <person name="Hall N."/>
            <person name="Watson M."/>
            <person name="Adriaenssens E.M."/>
            <person name="Foster-Nyarko E."/>
            <person name="Jarju S."/>
            <person name="Secka A."/>
            <person name="Antonio M."/>
            <person name="Oren A."/>
            <person name="Chaudhuri R.R."/>
            <person name="La Ragione R."/>
            <person name="Hildebrand F."/>
            <person name="Pallen M.J."/>
        </authorList>
    </citation>
    <scope>NUCLEOTIDE SEQUENCE</scope>
    <source>
        <strain evidence="2">11159</strain>
    </source>
</reference>
<feature type="transmembrane region" description="Helical" evidence="1">
    <location>
        <begin position="287"/>
        <end position="308"/>
    </location>
</feature>
<dbReference type="AlphaFoldDB" id="A0A9D9DJX4"/>
<dbReference type="EMBL" id="JADIMY010000117">
    <property type="protein sequence ID" value="MBO8428070.1"/>
    <property type="molecule type" value="Genomic_DNA"/>
</dbReference>
<organism evidence="2 3">
    <name type="scientific">Candidatus Onthovivens merdipullorum</name>
    <dbReference type="NCBI Taxonomy" id="2840889"/>
    <lineage>
        <taxon>Bacteria</taxon>
        <taxon>Bacillati</taxon>
        <taxon>Bacillota</taxon>
        <taxon>Bacilli</taxon>
        <taxon>Bacillales</taxon>
        <taxon>Candidatus Onthovivens</taxon>
    </lineage>
</organism>